<dbReference type="InterPro" id="IPR058525">
    <property type="entry name" value="DUF8212"/>
</dbReference>
<name>A0A5C2SJZ6_9APHY</name>
<evidence type="ECO:0000313" key="5">
    <source>
        <dbReference type="Proteomes" id="UP000313359"/>
    </source>
</evidence>
<dbReference type="EMBL" id="ML122256">
    <property type="protein sequence ID" value="RPD63499.1"/>
    <property type="molecule type" value="Genomic_DNA"/>
</dbReference>
<feature type="domain" description="DUF8212" evidence="3">
    <location>
        <begin position="240"/>
        <end position="371"/>
    </location>
</feature>
<evidence type="ECO:0000256" key="1">
    <source>
        <dbReference type="SAM" id="MobiDB-lite"/>
    </source>
</evidence>
<accession>A0A5C2SJZ6</accession>
<reference evidence="4" key="1">
    <citation type="journal article" date="2018" name="Genome Biol. Evol.">
        <title>Genomics and development of Lentinus tigrinus, a white-rot wood-decaying mushroom with dimorphic fruiting bodies.</title>
        <authorList>
            <person name="Wu B."/>
            <person name="Xu Z."/>
            <person name="Knudson A."/>
            <person name="Carlson A."/>
            <person name="Chen N."/>
            <person name="Kovaka S."/>
            <person name="LaButti K."/>
            <person name="Lipzen A."/>
            <person name="Pennachio C."/>
            <person name="Riley R."/>
            <person name="Schakwitz W."/>
            <person name="Umezawa K."/>
            <person name="Ohm R.A."/>
            <person name="Grigoriev I.V."/>
            <person name="Nagy L.G."/>
            <person name="Gibbons J."/>
            <person name="Hibbett D."/>
        </authorList>
    </citation>
    <scope>NUCLEOTIDE SEQUENCE [LARGE SCALE GENOMIC DNA]</scope>
    <source>
        <strain evidence="4">ALCF2SS1-6</strain>
    </source>
</reference>
<feature type="domain" description="Heterokaryon incompatibility" evidence="2">
    <location>
        <begin position="22"/>
        <end position="125"/>
    </location>
</feature>
<dbReference type="PANTHER" id="PTHR10622:SF10">
    <property type="entry name" value="HET DOMAIN-CONTAINING PROTEIN"/>
    <property type="match status" value="1"/>
</dbReference>
<dbReference type="OrthoDB" id="2727253at2759"/>
<organism evidence="4 5">
    <name type="scientific">Lentinus tigrinus ALCF2SS1-6</name>
    <dbReference type="NCBI Taxonomy" id="1328759"/>
    <lineage>
        <taxon>Eukaryota</taxon>
        <taxon>Fungi</taxon>
        <taxon>Dikarya</taxon>
        <taxon>Basidiomycota</taxon>
        <taxon>Agaricomycotina</taxon>
        <taxon>Agaricomycetes</taxon>
        <taxon>Polyporales</taxon>
        <taxon>Polyporaceae</taxon>
        <taxon>Lentinus</taxon>
    </lineage>
</organism>
<gene>
    <name evidence="4" type="ORF">L227DRAFT_651119</name>
</gene>
<dbReference type="AlphaFoldDB" id="A0A5C2SJZ6"/>
<dbReference type="InterPro" id="IPR010730">
    <property type="entry name" value="HET"/>
</dbReference>
<evidence type="ECO:0000313" key="4">
    <source>
        <dbReference type="EMBL" id="RPD63499.1"/>
    </source>
</evidence>
<dbReference type="Pfam" id="PF26640">
    <property type="entry name" value="DUF8212"/>
    <property type="match status" value="1"/>
</dbReference>
<evidence type="ECO:0000259" key="2">
    <source>
        <dbReference type="Pfam" id="PF06985"/>
    </source>
</evidence>
<protein>
    <submittedName>
        <fullName evidence="4">HET-domain-containing protein</fullName>
    </submittedName>
</protein>
<dbReference type="STRING" id="1328759.A0A5C2SJZ6"/>
<dbReference type="Proteomes" id="UP000313359">
    <property type="component" value="Unassembled WGS sequence"/>
</dbReference>
<dbReference type="Pfam" id="PF06985">
    <property type="entry name" value="HET"/>
    <property type="match status" value="1"/>
</dbReference>
<proteinExistence type="predicted"/>
<sequence>MWFLRTDRAELVYHNSSEGIVYAILSHVWGPFEQSFQDIQELHRRHGRFSSSNPTTTVPGDNPRSHAEAKIRNFCVYAEAAGYEWVWIDTCCIDKSSSAELSEAINSMYAYYANADACYAYLEDVPDDDDPEHPGSAFRQSRWFTRGWTLQELIAPLDVVFLSQNWMPLCSKCAAPGLVREVTGVDIDVLLSAVPLSSISAAKRLSWASQRETRRIEDEAYSLMGIFGVNIPVMYGEGRRAFRRLQEEIMKQSPDHTLFVWRLGHSVSVVDLRAHAPWTNYPRKAIHAETDPTSQVLFADSPQAFHGSGEVQSMSIRQLGVAAEVSLAALNLTQPKPSALESVLSPPHEVPEFTVTSYGVRARLPIIRIADDDTSIAVAVLACQGPEASVIGLLLHEQENMGGIPLYRVGVHTVHHDIGRPYPLYRSARYVRIHLVAHDEQPTHEEQARHFVLNWEVVYIVYHAQSFGFGLGDFHGMSTSVTARPLLAPCRLFFPPYMLARLARLGFTPDQLLSESQKSGLPVLPHEALEVMFTHERTKEAFSLRVACCLRPAMSLPNASGDLSSPGLPFRHIWATVDASWAKRGPLNPVDLRGHCYWCREVHLDQWAALDPQRGRTGRQMMFSFVGKTITLTFSQWDVRSLATSSEAPGGGLCAVDIEVDSEERSIAHGAPDNAEHASTSPKGDVPQASAPQRSSLVRSMLAAVHQQVRGKR</sequence>
<keyword evidence="5" id="KW-1185">Reference proteome</keyword>
<dbReference type="PANTHER" id="PTHR10622">
    <property type="entry name" value="HET DOMAIN-CONTAINING PROTEIN"/>
    <property type="match status" value="1"/>
</dbReference>
<feature type="region of interest" description="Disordered" evidence="1">
    <location>
        <begin position="666"/>
        <end position="696"/>
    </location>
</feature>
<evidence type="ECO:0000259" key="3">
    <source>
        <dbReference type="Pfam" id="PF26640"/>
    </source>
</evidence>